<protein>
    <recommendedName>
        <fullName evidence="2">Flap endonuclease GEN chromatin organization modifier domain-containing protein</fullName>
    </recommendedName>
</protein>
<feature type="region of interest" description="Disordered" evidence="1">
    <location>
        <begin position="127"/>
        <end position="146"/>
    </location>
</feature>
<comment type="caution">
    <text evidence="3">The sequence shown here is derived from an EMBL/GenBank/DDBJ whole genome shotgun (WGS) entry which is preliminary data.</text>
</comment>
<evidence type="ECO:0000259" key="2">
    <source>
        <dbReference type="Pfam" id="PF18704"/>
    </source>
</evidence>
<gene>
    <name evidence="3" type="primary">R1A1-elementORF2_136</name>
    <name evidence="3" type="ORF">CEXT_90451</name>
</gene>
<feature type="domain" description="Flap endonuclease GEN chromatin organization modifier" evidence="2">
    <location>
        <begin position="67"/>
        <end position="123"/>
    </location>
</feature>
<accession>A0AAV4MMS4</accession>
<proteinExistence type="predicted"/>
<keyword evidence="4" id="KW-1185">Reference proteome</keyword>
<feature type="compositionally biased region" description="Basic and acidic residues" evidence="1">
    <location>
        <begin position="159"/>
        <end position="177"/>
    </location>
</feature>
<reference evidence="3 4" key="1">
    <citation type="submission" date="2021-06" db="EMBL/GenBank/DDBJ databases">
        <title>Caerostris extrusa draft genome.</title>
        <authorList>
            <person name="Kono N."/>
            <person name="Arakawa K."/>
        </authorList>
    </citation>
    <scope>NUCLEOTIDE SEQUENCE [LARGE SCALE GENOMIC DNA]</scope>
</reference>
<dbReference type="AlphaFoldDB" id="A0AAV4MMS4"/>
<dbReference type="Proteomes" id="UP001054945">
    <property type="component" value="Unassembled WGS sequence"/>
</dbReference>
<organism evidence="3 4">
    <name type="scientific">Caerostris extrusa</name>
    <name type="common">Bark spider</name>
    <name type="synonym">Caerostris bankana</name>
    <dbReference type="NCBI Taxonomy" id="172846"/>
    <lineage>
        <taxon>Eukaryota</taxon>
        <taxon>Metazoa</taxon>
        <taxon>Ecdysozoa</taxon>
        <taxon>Arthropoda</taxon>
        <taxon>Chelicerata</taxon>
        <taxon>Arachnida</taxon>
        <taxon>Araneae</taxon>
        <taxon>Araneomorphae</taxon>
        <taxon>Entelegynae</taxon>
        <taxon>Araneoidea</taxon>
        <taxon>Araneidae</taxon>
        <taxon>Caerostris</taxon>
    </lineage>
</organism>
<dbReference type="EMBL" id="BPLR01019819">
    <property type="protein sequence ID" value="GIX72074.1"/>
    <property type="molecule type" value="Genomic_DNA"/>
</dbReference>
<evidence type="ECO:0000313" key="3">
    <source>
        <dbReference type="EMBL" id="GIX72074.1"/>
    </source>
</evidence>
<dbReference type="InterPro" id="IPR041012">
    <property type="entry name" value="GEN_chromo"/>
</dbReference>
<evidence type="ECO:0000256" key="1">
    <source>
        <dbReference type="SAM" id="MobiDB-lite"/>
    </source>
</evidence>
<sequence length="194" mass="22334">MCDSKITCYATDPKNPCTCMWHKNNDIKLKQKNEYKVYSIAKSISDFPDQKVIDEYLKNCKINSLYKPIKVLNFRTVKGESCLEVQWASTGNETCSNRMKKSLCTVELEERFKKSYPQIAEDFYSSKEKSKSPSKSKTKNTIKSSSNKKMTDYFSVSKTGHEKEEHHIESSAKRSVEESSDNCEPSVKRQCMSV</sequence>
<feature type="region of interest" description="Disordered" evidence="1">
    <location>
        <begin position="152"/>
        <end position="194"/>
    </location>
</feature>
<dbReference type="Pfam" id="PF18704">
    <property type="entry name" value="Chromo_2"/>
    <property type="match status" value="1"/>
</dbReference>
<evidence type="ECO:0000313" key="4">
    <source>
        <dbReference type="Proteomes" id="UP001054945"/>
    </source>
</evidence>
<name>A0AAV4MMS4_CAEEX</name>